<dbReference type="AlphaFoldDB" id="W4MCK7"/>
<dbReference type="PANTHER" id="PTHR34610:SF3">
    <property type="entry name" value="SSL7007 PROTEIN"/>
    <property type="match status" value="1"/>
</dbReference>
<evidence type="ECO:0000313" key="3">
    <source>
        <dbReference type="Proteomes" id="UP000019140"/>
    </source>
</evidence>
<accession>W4MCK7</accession>
<evidence type="ECO:0000313" key="2">
    <source>
        <dbReference type="EMBL" id="ETX07920.1"/>
    </source>
</evidence>
<proteinExistence type="predicted"/>
<sequence>MIRAVIDTNVMFEGLTKRDSAGTLILRAWRAGLFQSCVSLALQYEYLDVLARKLSPPRWQRVQPVLGSLLRSAEPIISHYRWRPSSPDPGDEFVIDCAMNARAWIVTYNVRDFELARFELGLVVLSPQEFLTQLSE</sequence>
<evidence type="ECO:0000259" key="1">
    <source>
        <dbReference type="Pfam" id="PF13470"/>
    </source>
</evidence>
<dbReference type="Pfam" id="PF13470">
    <property type="entry name" value="PIN_3"/>
    <property type="match status" value="1"/>
</dbReference>
<dbReference type="Proteomes" id="UP000019140">
    <property type="component" value="Unassembled WGS sequence"/>
</dbReference>
<reference evidence="2 3" key="1">
    <citation type="journal article" date="2014" name="Nature">
        <title>An environmental bacterial taxon with a large and distinct metabolic repertoire.</title>
        <authorList>
            <person name="Wilson M.C."/>
            <person name="Mori T."/>
            <person name="Ruckert C."/>
            <person name="Uria A.R."/>
            <person name="Helf M.J."/>
            <person name="Takada K."/>
            <person name="Gernert C."/>
            <person name="Steffens U.A."/>
            <person name="Heycke N."/>
            <person name="Schmitt S."/>
            <person name="Rinke C."/>
            <person name="Helfrich E.J."/>
            <person name="Brachmann A.O."/>
            <person name="Gurgui C."/>
            <person name="Wakimoto T."/>
            <person name="Kracht M."/>
            <person name="Crusemann M."/>
            <person name="Hentschel U."/>
            <person name="Abe I."/>
            <person name="Matsunaga S."/>
            <person name="Kalinowski J."/>
            <person name="Takeyama H."/>
            <person name="Piel J."/>
        </authorList>
    </citation>
    <scope>NUCLEOTIDE SEQUENCE [LARGE SCALE GENOMIC DNA]</scope>
    <source>
        <strain evidence="3">TSY2</strain>
    </source>
</reference>
<gene>
    <name evidence="2" type="ORF">ETSY2_08410</name>
</gene>
<keyword evidence="3" id="KW-1185">Reference proteome</keyword>
<feature type="domain" description="PIN" evidence="1">
    <location>
        <begin position="3"/>
        <end position="111"/>
    </location>
</feature>
<dbReference type="SUPFAM" id="SSF88723">
    <property type="entry name" value="PIN domain-like"/>
    <property type="match status" value="1"/>
</dbReference>
<dbReference type="InterPro" id="IPR002850">
    <property type="entry name" value="PIN_toxin-like"/>
</dbReference>
<dbReference type="InterPro" id="IPR029060">
    <property type="entry name" value="PIN-like_dom_sf"/>
</dbReference>
<dbReference type="InterPro" id="IPR002716">
    <property type="entry name" value="PIN_dom"/>
</dbReference>
<dbReference type="EMBL" id="AZHX01000340">
    <property type="protein sequence ID" value="ETX07920.1"/>
    <property type="molecule type" value="Genomic_DNA"/>
</dbReference>
<dbReference type="PANTHER" id="PTHR34610">
    <property type="entry name" value="SSL7007 PROTEIN"/>
    <property type="match status" value="1"/>
</dbReference>
<dbReference type="HOGENOM" id="CLU_116617_2_0_7"/>
<protein>
    <recommendedName>
        <fullName evidence="1">PIN domain-containing protein</fullName>
    </recommendedName>
</protein>
<name>W4MCK7_9BACT</name>
<organism evidence="2 3">
    <name type="scientific">Candidatus Entotheonella gemina</name>
    <dbReference type="NCBI Taxonomy" id="1429439"/>
    <lineage>
        <taxon>Bacteria</taxon>
        <taxon>Pseudomonadati</taxon>
        <taxon>Nitrospinota/Tectimicrobiota group</taxon>
        <taxon>Candidatus Tectimicrobiota</taxon>
        <taxon>Candidatus Entotheonellia</taxon>
        <taxon>Candidatus Entotheonellales</taxon>
        <taxon>Candidatus Entotheonellaceae</taxon>
        <taxon>Candidatus Entotheonella</taxon>
    </lineage>
</organism>
<comment type="caution">
    <text evidence="2">The sequence shown here is derived from an EMBL/GenBank/DDBJ whole genome shotgun (WGS) entry which is preliminary data.</text>
</comment>